<comment type="similarity">
    <text evidence="2 7">Belongs to the derlin family.</text>
</comment>
<evidence type="ECO:0000313" key="8">
    <source>
        <dbReference type="EMBL" id="SPQ98431.1"/>
    </source>
</evidence>
<dbReference type="GO" id="GO:0051603">
    <property type="term" value="P:proteolysis involved in protein catabolic process"/>
    <property type="evidence" value="ECO:0007669"/>
    <property type="project" value="UniProtKB-ARBA"/>
</dbReference>
<dbReference type="Proteomes" id="UP000290189">
    <property type="component" value="Unassembled WGS sequence"/>
</dbReference>
<gene>
    <name evidence="8" type="ORF">PLBR_LOCUS5646</name>
</gene>
<evidence type="ECO:0000256" key="4">
    <source>
        <dbReference type="ARBA" id="ARBA00022824"/>
    </source>
</evidence>
<dbReference type="SUPFAM" id="SSF144091">
    <property type="entry name" value="Rhomboid-like"/>
    <property type="match status" value="1"/>
</dbReference>
<dbReference type="GO" id="GO:0033554">
    <property type="term" value="P:cellular response to stress"/>
    <property type="evidence" value="ECO:0007669"/>
    <property type="project" value="UniProtKB-ARBA"/>
</dbReference>
<keyword evidence="3 7" id="KW-0812">Transmembrane</keyword>
<feature type="transmembrane region" description="Helical" evidence="7">
    <location>
        <begin position="155"/>
        <end position="188"/>
    </location>
</feature>
<feature type="transmembrane region" description="Helical" evidence="7">
    <location>
        <begin position="208"/>
        <end position="240"/>
    </location>
</feature>
<feature type="transmembrane region" description="Helical" evidence="7">
    <location>
        <begin position="73"/>
        <end position="96"/>
    </location>
</feature>
<dbReference type="PANTHER" id="PTHR11009">
    <property type="entry name" value="DER1-LIKE PROTEIN, DERLIN"/>
    <property type="match status" value="1"/>
</dbReference>
<evidence type="ECO:0000256" key="2">
    <source>
        <dbReference type="ARBA" id="ARBA00008917"/>
    </source>
</evidence>
<keyword evidence="6 7" id="KW-0472">Membrane</keyword>
<dbReference type="InterPro" id="IPR007599">
    <property type="entry name" value="DER1"/>
</dbReference>
<evidence type="ECO:0000256" key="6">
    <source>
        <dbReference type="ARBA" id="ARBA00023136"/>
    </source>
</evidence>
<evidence type="ECO:0000256" key="5">
    <source>
        <dbReference type="ARBA" id="ARBA00022989"/>
    </source>
</evidence>
<sequence>MVLRLRGPVGAALYRAVDCSSGRRGRCGRRGAEPRTCGPVVVAVCRVVLTVPARGTMAGIGDEIARIPPVTRAYVGAAVACTALCTLDLVSPYSLYMSWASVVGGGQIWRLLTTFVFFGSKFSIDFIFHMFFLVRYCGSLESSSYRGRRADFATMILFGAILMLVLGPALRLTFLGSSLTFMMVYVWSRRNHMAQMNFLGLFQFTAPYLPWVLLTFSMVLGGNGLVDILGIIVGHVYYFLNDVFPGMTHPPIRLLKTPRFLRLLLQDDLPAPDATAAANDNVHQQ</sequence>
<proteinExistence type="inferred from homology"/>
<dbReference type="GO" id="GO:0005789">
    <property type="term" value="C:endoplasmic reticulum membrane"/>
    <property type="evidence" value="ECO:0007669"/>
    <property type="project" value="UniProtKB-SubCell"/>
</dbReference>
<evidence type="ECO:0000256" key="7">
    <source>
        <dbReference type="RuleBase" id="RU363059"/>
    </source>
</evidence>
<comment type="subcellular location">
    <subcellularLocation>
        <location evidence="1 7">Endoplasmic reticulum membrane</location>
        <topology evidence="1 7">Multi-pass membrane protein</topology>
    </subcellularLocation>
</comment>
<accession>A0A3P3YE20</accession>
<keyword evidence="8" id="KW-0496">Mitochondrion</keyword>
<dbReference type="Pfam" id="PF04511">
    <property type="entry name" value="DER1"/>
    <property type="match status" value="1"/>
</dbReference>
<organism evidence="8 9">
    <name type="scientific">Plasmodiophora brassicae</name>
    <name type="common">Clubroot disease agent</name>
    <dbReference type="NCBI Taxonomy" id="37360"/>
    <lineage>
        <taxon>Eukaryota</taxon>
        <taxon>Sar</taxon>
        <taxon>Rhizaria</taxon>
        <taxon>Endomyxa</taxon>
        <taxon>Phytomyxea</taxon>
        <taxon>Plasmodiophorida</taxon>
        <taxon>Plasmodiophoridae</taxon>
        <taxon>Plasmodiophora</taxon>
    </lineage>
</organism>
<evidence type="ECO:0000256" key="1">
    <source>
        <dbReference type="ARBA" id="ARBA00004477"/>
    </source>
</evidence>
<keyword evidence="5 7" id="KW-1133">Transmembrane helix</keyword>
<dbReference type="EMBL" id="OVEO01000009">
    <property type="protein sequence ID" value="SPQ98431.1"/>
    <property type="molecule type" value="Genomic_DNA"/>
</dbReference>
<feature type="transmembrane region" description="Helical" evidence="7">
    <location>
        <begin position="108"/>
        <end position="134"/>
    </location>
</feature>
<protein>
    <recommendedName>
        <fullName evidence="7">Derlin</fullName>
    </recommendedName>
</protein>
<evidence type="ECO:0000313" key="9">
    <source>
        <dbReference type="Proteomes" id="UP000290189"/>
    </source>
</evidence>
<name>A0A3P3YE20_PLABS</name>
<dbReference type="FunFam" id="1.20.1540.10:FF:000016">
    <property type="entry name" value="Derlin"/>
    <property type="match status" value="1"/>
</dbReference>
<evidence type="ECO:0000256" key="3">
    <source>
        <dbReference type="ARBA" id="ARBA00022692"/>
    </source>
</evidence>
<geneLocation type="mitochondrion" evidence="8"/>
<comment type="function">
    <text evidence="7">May be involved in the degradation of misfolded endoplasmic reticulum (ER) luminal proteins.</text>
</comment>
<dbReference type="AlphaFoldDB" id="A0A3P3YE20"/>
<keyword evidence="4 7" id="KW-0256">Endoplasmic reticulum</keyword>
<reference evidence="8 9" key="1">
    <citation type="submission" date="2018-03" db="EMBL/GenBank/DDBJ databases">
        <authorList>
            <person name="Fogelqvist J."/>
        </authorList>
    </citation>
    <scope>NUCLEOTIDE SEQUENCE [LARGE SCALE GENOMIC DNA]</scope>
</reference>
<dbReference type="InterPro" id="IPR035952">
    <property type="entry name" value="Rhomboid-like_sf"/>
</dbReference>